<comment type="caution">
    <text evidence="1">The sequence shown here is derived from an EMBL/GenBank/DDBJ whole genome shotgun (WGS) entry which is preliminary data.</text>
</comment>
<proteinExistence type="predicted"/>
<keyword evidence="2" id="KW-1185">Reference proteome</keyword>
<dbReference type="RefSeq" id="WP_377135106.1">
    <property type="nucleotide sequence ID" value="NZ_JBHSFI010000003.1"/>
</dbReference>
<evidence type="ECO:0000313" key="2">
    <source>
        <dbReference type="Proteomes" id="UP001596011"/>
    </source>
</evidence>
<accession>A0ABV9HF17</accession>
<protein>
    <recommendedName>
        <fullName evidence="3">Circularly permuted ATP-grasp superfamily protein</fullName>
    </recommendedName>
</protein>
<evidence type="ECO:0000313" key="1">
    <source>
        <dbReference type="EMBL" id="MFC4628732.1"/>
    </source>
</evidence>
<reference evidence="2" key="1">
    <citation type="journal article" date="2019" name="Int. J. Syst. Evol. Microbiol.">
        <title>The Global Catalogue of Microorganisms (GCM) 10K type strain sequencing project: providing services to taxonomists for standard genome sequencing and annotation.</title>
        <authorList>
            <consortium name="The Broad Institute Genomics Platform"/>
            <consortium name="The Broad Institute Genome Sequencing Center for Infectious Disease"/>
            <person name="Wu L."/>
            <person name="Ma J."/>
        </authorList>
    </citation>
    <scope>NUCLEOTIDE SEQUENCE [LARGE SCALE GENOMIC DNA]</scope>
    <source>
        <strain evidence="2">CCUG 42722</strain>
    </source>
</reference>
<sequence length="455" mass="49630">MNELAMLRRENQPTADLLDNVSAAVSDTATAPFARFRSWFPRLVLTRPALLTESESMSLETDLSGLLRLLQSLPDRLFGGDMVSFARAAGWDHPMLPDVLRMLGGPPVSLGRADLVRSPGGFKAVEINTSSSLGSFEFGELCRAFLAVPAFARFAAQESLHHVDPLADMAQTLLASSGYLPDDRPVIAVTRWITSTVDVNPSLFVDLMRDLGFQVVVCTVDQLALRDDGLYLDDLRIDVIHRAFLLQSVLATDGALELLAPLSRARDAGQVQVFAGLTADVYGAKSCLALLSDPRNAHAFTADERRLVARILPWTRRLVDEPAETEGGTEPLVAHVLAHQADLLLKPSIGNAGCGVVAGWLVSREEWETAVDSAIRTNDHIVQRRVVSVSERYIMPGEPTVEADYLLHWGLFITADGLSGGFVKGLPDKPQDVRFLGDGSHVGCIFQQQVDTRRN</sequence>
<dbReference type="EMBL" id="JBHSFI010000003">
    <property type="protein sequence ID" value="MFC4628732.1"/>
    <property type="molecule type" value="Genomic_DNA"/>
</dbReference>
<dbReference type="Proteomes" id="UP001596011">
    <property type="component" value="Unassembled WGS sequence"/>
</dbReference>
<name>A0ABV9HF17_9MICO</name>
<gene>
    <name evidence="1" type="ORF">ACFO6V_10840</name>
</gene>
<evidence type="ECO:0008006" key="3">
    <source>
        <dbReference type="Google" id="ProtNLM"/>
    </source>
</evidence>
<dbReference type="SUPFAM" id="SSF56059">
    <property type="entry name" value="Glutathione synthetase ATP-binding domain-like"/>
    <property type="match status" value="1"/>
</dbReference>
<organism evidence="1 2">
    <name type="scientific">Promicromonospora alba</name>
    <dbReference type="NCBI Taxonomy" id="1616110"/>
    <lineage>
        <taxon>Bacteria</taxon>
        <taxon>Bacillati</taxon>
        <taxon>Actinomycetota</taxon>
        <taxon>Actinomycetes</taxon>
        <taxon>Micrococcales</taxon>
        <taxon>Promicromonosporaceae</taxon>
        <taxon>Promicromonospora</taxon>
    </lineage>
</organism>